<evidence type="ECO:0000256" key="6">
    <source>
        <dbReference type="ARBA" id="ARBA00022679"/>
    </source>
</evidence>
<dbReference type="GO" id="GO:0030246">
    <property type="term" value="F:carbohydrate binding"/>
    <property type="evidence" value="ECO:0007669"/>
    <property type="project" value="UniProtKB-KW"/>
</dbReference>
<evidence type="ECO:0000256" key="7">
    <source>
        <dbReference type="ARBA" id="ARBA00022692"/>
    </source>
</evidence>
<feature type="region of interest" description="Disordered" evidence="17">
    <location>
        <begin position="68"/>
        <end position="89"/>
    </location>
</feature>
<evidence type="ECO:0000256" key="5">
    <source>
        <dbReference type="ARBA" id="ARBA00022676"/>
    </source>
</evidence>
<reference evidence="20" key="1">
    <citation type="submission" date="2017-01" db="EMBL/GenBank/DDBJ databases">
        <title>Comparative genomics of anhydrobiosis in the tardigrade Hypsibius dujardini.</title>
        <authorList>
            <person name="Yoshida Y."/>
            <person name="Koutsovoulos G."/>
            <person name="Laetsch D."/>
            <person name="Stevens L."/>
            <person name="Kumar S."/>
            <person name="Horikawa D."/>
            <person name="Ishino K."/>
            <person name="Komine S."/>
            <person name="Tomita M."/>
            <person name="Blaxter M."/>
            <person name="Arakawa K."/>
        </authorList>
    </citation>
    <scope>NUCLEOTIDE SEQUENCE [LARGE SCALE GENOMIC DNA]</scope>
    <source>
        <strain evidence="20">Z151</strain>
    </source>
</reference>
<evidence type="ECO:0000256" key="14">
    <source>
        <dbReference type="ARBA" id="ARBA00023157"/>
    </source>
</evidence>
<comment type="cofactor">
    <cofactor evidence="1 16">
        <name>Mn(2+)</name>
        <dbReference type="ChEBI" id="CHEBI:29035"/>
    </cofactor>
</comment>
<evidence type="ECO:0000256" key="2">
    <source>
        <dbReference type="ARBA" id="ARBA00004323"/>
    </source>
</evidence>
<protein>
    <recommendedName>
        <fullName evidence="16">Polypeptide N-acetylgalactosaminyltransferase</fullName>
        <ecNumber evidence="16">2.4.1.-</ecNumber>
    </recommendedName>
    <alternativeName>
        <fullName evidence="16">Protein-UDP acetylgalactosaminyltransferase</fullName>
    </alternativeName>
</protein>
<sequence length="612" mass="69615">MFLQLEHSKMFNTKLRIHTVKVIIVTSVIWLLFVSAVFVYFSDLCERKSDSAEAAAALDGSRADLADAMTARRGERSRQSSSRRRSTKQEGLIKRIMKNVMPGNPNGPGEMGKAVVLSGDEEQQAKDSFNINQFNLLVSDRVALNRTLPDVRMSECKKKTYPALDTLPKVSVVIVFHNEAWSTLLRSIHSIINRSPLELLEEIILVDDKSEDKFEHLKDKLEKEVPNFVEVPVRLFRMPSRTGLIRARLKGAKEAKGEILLFLDAHIETTEGWLEPLVTRIAEDKKRVVCPIIDVISDDTFEYITASDMTWGGFNWKLNFRWYTAPNRELVRRNHDRTQPLQTPTMAGGLFAINRDYFYELGAYDEGMDVWGGENLEFSFRVWQCGGTLEIVTCSRVGHVFRKSTPYKFPGGTATVINHNSRRVAEVWMDEYKEFFYAMNQNAKSIALGDISERLANREKLGCKSFQWYLETIYPESIIPVKFKSLGEIKNPSTNRCLDTYSRKTGEPVSSSMCHGFGGNQAWAFTANGEIENDELCLDTSSSSTPIRMNTCHRRKEYQEWKYDPATKQIVHVIFNMCLSAAVDTSSPDGMRVYPCQTGDALQVWEVAGYKS</sequence>
<dbReference type="AlphaFoldDB" id="A0A1W0WCC4"/>
<evidence type="ECO:0000256" key="17">
    <source>
        <dbReference type="SAM" id="MobiDB-lite"/>
    </source>
</evidence>
<evidence type="ECO:0000256" key="3">
    <source>
        <dbReference type="ARBA" id="ARBA00004922"/>
    </source>
</evidence>
<evidence type="ECO:0000256" key="9">
    <source>
        <dbReference type="ARBA" id="ARBA00022734"/>
    </source>
</evidence>
<dbReference type="InterPro" id="IPR000772">
    <property type="entry name" value="Ricin_B_lectin"/>
</dbReference>
<keyword evidence="20" id="KW-1185">Reference proteome</keyword>
<keyword evidence="7 16" id="KW-0812">Transmembrane</keyword>
<dbReference type="PANTHER" id="PTHR11675:SF101">
    <property type="entry name" value="POLYPEPTIDE N-ACETYLGALACTOSAMINYLTRANSFERASE 5"/>
    <property type="match status" value="1"/>
</dbReference>
<dbReference type="PROSITE" id="PS50231">
    <property type="entry name" value="RICIN_B_LECTIN"/>
    <property type="match status" value="1"/>
</dbReference>
<evidence type="ECO:0000256" key="11">
    <source>
        <dbReference type="ARBA" id="ARBA00022989"/>
    </source>
</evidence>
<dbReference type="InterPro" id="IPR029044">
    <property type="entry name" value="Nucleotide-diphossugar_trans"/>
</dbReference>
<dbReference type="UniPathway" id="UPA00378"/>
<comment type="similarity">
    <text evidence="4 16">Belongs to the glycosyltransferase 2 family. GalNAc-T subfamily.</text>
</comment>
<dbReference type="InterPro" id="IPR035992">
    <property type="entry name" value="Ricin_B-like_lectins"/>
</dbReference>
<evidence type="ECO:0000256" key="12">
    <source>
        <dbReference type="ARBA" id="ARBA00023034"/>
    </source>
</evidence>
<dbReference type="GO" id="GO:0004653">
    <property type="term" value="F:polypeptide N-acetylgalactosaminyltransferase activity"/>
    <property type="evidence" value="ECO:0007669"/>
    <property type="project" value="TreeGrafter"/>
</dbReference>
<evidence type="ECO:0000259" key="18">
    <source>
        <dbReference type="SMART" id="SM00458"/>
    </source>
</evidence>
<comment type="subcellular location">
    <subcellularLocation>
        <location evidence="2 16">Golgi apparatus membrane</location>
        <topology evidence="2 16">Single-pass type II membrane protein</topology>
    </subcellularLocation>
</comment>
<evidence type="ECO:0000313" key="20">
    <source>
        <dbReference type="Proteomes" id="UP000192578"/>
    </source>
</evidence>
<evidence type="ECO:0000256" key="1">
    <source>
        <dbReference type="ARBA" id="ARBA00001936"/>
    </source>
</evidence>
<keyword evidence="14 16" id="KW-1015">Disulfide bond</keyword>
<dbReference type="SUPFAM" id="SSF53448">
    <property type="entry name" value="Nucleotide-diphospho-sugar transferases"/>
    <property type="match status" value="1"/>
</dbReference>
<dbReference type="SUPFAM" id="SSF50370">
    <property type="entry name" value="Ricin B-like lectins"/>
    <property type="match status" value="1"/>
</dbReference>
<evidence type="ECO:0000256" key="4">
    <source>
        <dbReference type="ARBA" id="ARBA00005680"/>
    </source>
</evidence>
<evidence type="ECO:0000256" key="10">
    <source>
        <dbReference type="ARBA" id="ARBA00022968"/>
    </source>
</evidence>
<dbReference type="InterPro" id="IPR045885">
    <property type="entry name" value="GalNAc-T"/>
</dbReference>
<keyword evidence="11 16" id="KW-1133">Transmembrane helix</keyword>
<feature type="compositionally biased region" description="Basic and acidic residues" evidence="17">
    <location>
        <begin position="68"/>
        <end position="78"/>
    </location>
</feature>
<gene>
    <name evidence="19" type="ORF">BV898_12886</name>
</gene>
<dbReference type="FunFam" id="3.90.550.10:FF:000021">
    <property type="entry name" value="Polypeptide N-acetylgalactosaminyltransferase"/>
    <property type="match status" value="1"/>
</dbReference>
<evidence type="ECO:0000256" key="13">
    <source>
        <dbReference type="ARBA" id="ARBA00023136"/>
    </source>
</evidence>
<dbReference type="GO" id="GO:0006493">
    <property type="term" value="P:protein O-linked glycosylation"/>
    <property type="evidence" value="ECO:0007669"/>
    <property type="project" value="TreeGrafter"/>
</dbReference>
<accession>A0A1W0WCC4</accession>
<dbReference type="OrthoDB" id="330637at2759"/>
<dbReference type="Pfam" id="PF00535">
    <property type="entry name" value="Glycos_transf_2"/>
    <property type="match status" value="1"/>
</dbReference>
<dbReference type="CDD" id="cd02510">
    <property type="entry name" value="pp-GalNAc-T"/>
    <property type="match status" value="1"/>
</dbReference>
<proteinExistence type="inferred from homology"/>
<evidence type="ECO:0000313" key="19">
    <source>
        <dbReference type="EMBL" id="OQV12866.1"/>
    </source>
</evidence>
<comment type="pathway">
    <text evidence="3 16">Protein modification; protein glycosylation.</text>
</comment>
<organism evidence="19 20">
    <name type="scientific">Hypsibius exemplaris</name>
    <name type="common">Freshwater tardigrade</name>
    <dbReference type="NCBI Taxonomy" id="2072580"/>
    <lineage>
        <taxon>Eukaryota</taxon>
        <taxon>Metazoa</taxon>
        <taxon>Ecdysozoa</taxon>
        <taxon>Tardigrada</taxon>
        <taxon>Eutardigrada</taxon>
        <taxon>Parachela</taxon>
        <taxon>Hypsibioidea</taxon>
        <taxon>Hypsibiidae</taxon>
        <taxon>Hypsibius</taxon>
    </lineage>
</organism>
<feature type="transmembrane region" description="Helical" evidence="16">
    <location>
        <begin position="20"/>
        <end position="41"/>
    </location>
</feature>
<dbReference type="InterPro" id="IPR001173">
    <property type="entry name" value="Glyco_trans_2-like"/>
</dbReference>
<keyword evidence="13 16" id="KW-0472">Membrane</keyword>
<dbReference type="Gene3D" id="3.90.550.10">
    <property type="entry name" value="Spore Coat Polysaccharide Biosynthesis Protein SpsA, Chain A"/>
    <property type="match status" value="1"/>
</dbReference>
<dbReference type="GO" id="GO:0046872">
    <property type="term" value="F:metal ion binding"/>
    <property type="evidence" value="ECO:0007669"/>
    <property type="project" value="UniProtKB-KW"/>
</dbReference>
<comment type="caution">
    <text evidence="19">The sequence shown here is derived from an EMBL/GenBank/DDBJ whole genome shotgun (WGS) entry which is preliminary data.</text>
</comment>
<dbReference type="SMART" id="SM00458">
    <property type="entry name" value="RICIN"/>
    <property type="match status" value="1"/>
</dbReference>
<keyword evidence="12 16" id="KW-0333">Golgi apparatus</keyword>
<dbReference type="Proteomes" id="UP000192578">
    <property type="component" value="Unassembled WGS sequence"/>
</dbReference>
<evidence type="ECO:0000256" key="8">
    <source>
        <dbReference type="ARBA" id="ARBA00022723"/>
    </source>
</evidence>
<keyword evidence="8" id="KW-0479">Metal-binding</keyword>
<dbReference type="CDD" id="cd23433">
    <property type="entry name" value="beta-trefoil_Ricin_GALNT1-like"/>
    <property type="match status" value="1"/>
</dbReference>
<dbReference type="PANTHER" id="PTHR11675">
    <property type="entry name" value="N-ACETYLGALACTOSAMINYLTRANSFERASE"/>
    <property type="match status" value="1"/>
</dbReference>
<evidence type="ECO:0000256" key="16">
    <source>
        <dbReference type="RuleBase" id="RU361242"/>
    </source>
</evidence>
<keyword evidence="5 16" id="KW-0328">Glycosyltransferase</keyword>
<feature type="domain" description="Ricin B lectin" evidence="18">
    <location>
        <begin position="483"/>
        <end position="608"/>
    </location>
</feature>
<dbReference type="EC" id="2.4.1.-" evidence="16"/>
<keyword evidence="6 16" id="KW-0808">Transferase</keyword>
<keyword evidence="10" id="KW-0735">Signal-anchor</keyword>
<keyword evidence="15 16" id="KW-0464">Manganese</keyword>
<keyword evidence="9 16" id="KW-0430">Lectin</keyword>
<dbReference type="Pfam" id="PF00652">
    <property type="entry name" value="Ricin_B_lectin"/>
    <property type="match status" value="1"/>
</dbReference>
<dbReference type="EMBL" id="MTYJ01000135">
    <property type="protein sequence ID" value="OQV12866.1"/>
    <property type="molecule type" value="Genomic_DNA"/>
</dbReference>
<evidence type="ECO:0000256" key="15">
    <source>
        <dbReference type="ARBA" id="ARBA00023211"/>
    </source>
</evidence>
<dbReference type="GO" id="GO:0000139">
    <property type="term" value="C:Golgi membrane"/>
    <property type="evidence" value="ECO:0007669"/>
    <property type="project" value="UniProtKB-SubCell"/>
</dbReference>
<dbReference type="Gene3D" id="2.80.10.50">
    <property type="match status" value="1"/>
</dbReference>
<name>A0A1W0WCC4_HYPEX</name>